<gene>
    <name evidence="1" type="ORF">BAZO_11949</name>
</gene>
<keyword evidence="2" id="KW-1185">Reference proteome</keyword>
<dbReference type="InterPro" id="IPR025029">
    <property type="entry name" value="DUF3918"/>
</dbReference>
<dbReference type="STRING" id="1131731.BAZO_11949"/>
<dbReference type="RefSeq" id="WP_003331748.1">
    <property type="nucleotide sequence ID" value="NZ_AJLR01000111.1"/>
</dbReference>
<dbReference type="EMBL" id="AJLR01000111">
    <property type="protein sequence ID" value="EKN64912.1"/>
    <property type="molecule type" value="Genomic_DNA"/>
</dbReference>
<accession>K6CXE7</accession>
<organism evidence="1 2">
    <name type="scientific">Schinkia azotoformans LMG 9581</name>
    <dbReference type="NCBI Taxonomy" id="1131731"/>
    <lineage>
        <taxon>Bacteria</taxon>
        <taxon>Bacillati</taxon>
        <taxon>Bacillota</taxon>
        <taxon>Bacilli</taxon>
        <taxon>Bacillales</taxon>
        <taxon>Bacillaceae</taxon>
        <taxon>Calidifontibacillus/Schinkia group</taxon>
        <taxon>Schinkia</taxon>
    </lineage>
</organism>
<name>K6CXE7_SCHAZ</name>
<proteinExistence type="predicted"/>
<evidence type="ECO:0000313" key="1">
    <source>
        <dbReference type="EMBL" id="EKN64912.1"/>
    </source>
</evidence>
<evidence type="ECO:0008006" key="3">
    <source>
        <dbReference type="Google" id="ProtNLM"/>
    </source>
</evidence>
<evidence type="ECO:0000313" key="2">
    <source>
        <dbReference type="Proteomes" id="UP000006315"/>
    </source>
</evidence>
<dbReference type="Pfam" id="PF13056">
    <property type="entry name" value="DUF3918"/>
    <property type="match status" value="1"/>
</dbReference>
<comment type="caution">
    <text evidence="1">The sequence shown here is derived from an EMBL/GenBank/DDBJ whole genome shotgun (WGS) entry which is preliminary data.</text>
</comment>
<sequence>MNKTMTSLLALGIGAAAYSMSKGNNNIINARTMKRMRKRISKAIY</sequence>
<dbReference type="Proteomes" id="UP000006315">
    <property type="component" value="Unassembled WGS sequence"/>
</dbReference>
<dbReference type="PATRIC" id="fig|1131731.3.peg.2447"/>
<dbReference type="AlphaFoldDB" id="K6CXE7"/>
<dbReference type="GeneID" id="89468394"/>
<protein>
    <recommendedName>
        <fullName evidence="3">DUF3918 domain-containing protein</fullName>
    </recommendedName>
</protein>
<reference evidence="1 2" key="1">
    <citation type="journal article" date="2012" name="Front. Microbiol.">
        <title>Redundancy and modularity in membrane-associated dissimilatory nitrate reduction in Bacillus.</title>
        <authorList>
            <person name="Heylen K."/>
            <person name="Keltjens J."/>
        </authorList>
    </citation>
    <scope>NUCLEOTIDE SEQUENCE [LARGE SCALE GENOMIC DNA]</scope>
    <source>
        <strain evidence="1 2">LMG 9581</strain>
    </source>
</reference>